<dbReference type="InterPro" id="IPR058731">
    <property type="entry name" value="Znf-B_box_ZFPL1-like"/>
</dbReference>
<keyword evidence="5 9" id="KW-0863">Zinc-finger</keyword>
<evidence type="ECO:0000313" key="12">
    <source>
        <dbReference type="WBParaSite" id="MCU_000427-RA"/>
    </source>
</evidence>
<feature type="transmembrane region" description="Helical" evidence="10">
    <location>
        <begin position="278"/>
        <end position="299"/>
    </location>
</feature>
<protein>
    <submittedName>
        <fullName evidence="12">RING-type domain-containing protein</fullName>
    </submittedName>
</protein>
<evidence type="ECO:0000256" key="5">
    <source>
        <dbReference type="ARBA" id="ARBA00022771"/>
    </source>
</evidence>
<evidence type="ECO:0000256" key="9">
    <source>
        <dbReference type="PROSITE-ProRule" id="PRU00175"/>
    </source>
</evidence>
<dbReference type="PANTHER" id="PTHR12981">
    <property type="entry name" value="ZINC FINGER PROTEIN-LIKE 1"/>
    <property type="match status" value="1"/>
</dbReference>
<reference evidence="12" key="1">
    <citation type="submission" date="2019-11" db="UniProtKB">
        <authorList>
            <consortium name="WormBaseParasite"/>
        </authorList>
    </citation>
    <scope>IDENTIFICATION</scope>
</reference>
<dbReference type="Pfam" id="PF25993">
    <property type="entry name" value="zf-B_box_ZFPL1"/>
    <property type="match status" value="1"/>
</dbReference>
<comment type="similarity">
    <text evidence="2">Belongs to the ZFPL1 family.</text>
</comment>
<evidence type="ECO:0000256" key="3">
    <source>
        <dbReference type="ARBA" id="ARBA00022692"/>
    </source>
</evidence>
<keyword evidence="6" id="KW-0862">Zinc</keyword>
<dbReference type="InterPro" id="IPR013083">
    <property type="entry name" value="Znf_RING/FYVE/PHD"/>
</dbReference>
<organism evidence="12">
    <name type="scientific">Mesocestoides corti</name>
    <name type="common">Flatworm</name>
    <dbReference type="NCBI Taxonomy" id="53468"/>
    <lineage>
        <taxon>Eukaryota</taxon>
        <taxon>Metazoa</taxon>
        <taxon>Spiralia</taxon>
        <taxon>Lophotrochozoa</taxon>
        <taxon>Platyhelminthes</taxon>
        <taxon>Cestoda</taxon>
        <taxon>Eucestoda</taxon>
        <taxon>Cyclophyllidea</taxon>
        <taxon>Mesocestoididae</taxon>
        <taxon>Mesocestoides</taxon>
    </lineage>
</organism>
<dbReference type="PROSITE" id="PS50089">
    <property type="entry name" value="ZF_RING_2"/>
    <property type="match status" value="1"/>
</dbReference>
<dbReference type="GO" id="GO:0008270">
    <property type="term" value="F:zinc ion binding"/>
    <property type="evidence" value="ECO:0007669"/>
    <property type="project" value="UniProtKB-KW"/>
</dbReference>
<dbReference type="WBParaSite" id="MCU_000427-RA">
    <property type="protein sequence ID" value="MCU_000427-RA"/>
    <property type="gene ID" value="MCU_000427"/>
</dbReference>
<sequence length="320" mass="35526">MGLCKCDRKKVTNLFCFEHRVNVCEFCLTTNHPTCVVKSYLHWLKDSDYSSQCLLCSKELNGSISDECVRLMCLDVFHWQCLDRYASQLPPTTAPAGYECPACAQSIIPLANQGGPVAEALRQKLASAKWIKPNLQERYSSARTKAVSHKAHESLAFNDGKLLDSALDTFAKQFLHDHEMVTTPQALPPRSNDTVVSMDLHGSATEITSGAEFRGNSTDIQVPANESYSKPRTLLINYEDRDKYRRHPYPPSQTAANALGLMSRISSAASRIFLRYRLFCIFGLIILIFSASMIIASIIGEPASSEKAMIPSRLKVPADA</sequence>
<keyword evidence="4" id="KW-0479">Metal-binding</keyword>
<keyword evidence="8 10" id="KW-0472">Membrane</keyword>
<evidence type="ECO:0000256" key="1">
    <source>
        <dbReference type="ARBA" id="ARBA00004167"/>
    </source>
</evidence>
<accession>A0A5K3EHX6</accession>
<dbReference type="CDD" id="cd16487">
    <property type="entry name" value="mRING-H2-C3DHC3_ZFPL1"/>
    <property type="match status" value="1"/>
</dbReference>
<dbReference type="InterPro" id="IPR039043">
    <property type="entry name" value="ZFPL1"/>
</dbReference>
<name>A0A5K3EHX6_MESCO</name>
<proteinExistence type="inferred from homology"/>
<evidence type="ECO:0000256" key="4">
    <source>
        <dbReference type="ARBA" id="ARBA00022723"/>
    </source>
</evidence>
<dbReference type="InterPro" id="IPR001841">
    <property type="entry name" value="Znf_RING"/>
</dbReference>
<dbReference type="AlphaFoldDB" id="A0A5K3EHX6"/>
<evidence type="ECO:0000256" key="10">
    <source>
        <dbReference type="SAM" id="Phobius"/>
    </source>
</evidence>
<evidence type="ECO:0000256" key="7">
    <source>
        <dbReference type="ARBA" id="ARBA00022989"/>
    </source>
</evidence>
<evidence type="ECO:0000256" key="2">
    <source>
        <dbReference type="ARBA" id="ARBA00005561"/>
    </source>
</evidence>
<dbReference type="Pfam" id="PF25998">
    <property type="entry name" value="U-box_ZFPL1"/>
    <property type="match status" value="1"/>
</dbReference>
<evidence type="ECO:0000256" key="8">
    <source>
        <dbReference type="ARBA" id="ARBA00023136"/>
    </source>
</evidence>
<dbReference type="Gene3D" id="3.30.40.10">
    <property type="entry name" value="Zinc/RING finger domain, C3HC4 (zinc finger)"/>
    <property type="match status" value="1"/>
</dbReference>
<evidence type="ECO:0000259" key="11">
    <source>
        <dbReference type="PROSITE" id="PS50089"/>
    </source>
</evidence>
<dbReference type="PANTHER" id="PTHR12981:SF0">
    <property type="entry name" value="ZINC FINGER PROTEIN-LIKE 1"/>
    <property type="match status" value="1"/>
</dbReference>
<dbReference type="GO" id="GO:0016020">
    <property type="term" value="C:membrane"/>
    <property type="evidence" value="ECO:0007669"/>
    <property type="project" value="UniProtKB-SubCell"/>
</dbReference>
<keyword evidence="7 10" id="KW-1133">Transmembrane helix</keyword>
<dbReference type="GO" id="GO:0005794">
    <property type="term" value="C:Golgi apparatus"/>
    <property type="evidence" value="ECO:0007669"/>
    <property type="project" value="TreeGrafter"/>
</dbReference>
<keyword evidence="3 10" id="KW-0812">Transmembrane</keyword>
<feature type="domain" description="RING-type" evidence="11">
    <location>
        <begin position="53"/>
        <end position="103"/>
    </location>
</feature>
<comment type="subcellular location">
    <subcellularLocation>
        <location evidence="1">Membrane</location>
        <topology evidence="1">Single-pass membrane protein</topology>
    </subcellularLocation>
</comment>
<dbReference type="InterPro" id="IPR058730">
    <property type="entry name" value="U-box_ZFPL1-like"/>
</dbReference>
<evidence type="ECO:0000256" key="6">
    <source>
        <dbReference type="ARBA" id="ARBA00022833"/>
    </source>
</evidence>